<dbReference type="GO" id="GO:0005840">
    <property type="term" value="C:ribosome"/>
    <property type="evidence" value="ECO:0007669"/>
    <property type="project" value="UniProtKB-KW"/>
</dbReference>
<gene>
    <name evidence="4 6" type="primary">rplW</name>
    <name evidence="6" type="ORF">WG616_02090</name>
</gene>
<keyword evidence="2 4" id="KW-0689">Ribosomal protein</keyword>
<dbReference type="NCBIfam" id="NF004363">
    <property type="entry name" value="PRK05738.2-4"/>
    <property type="match status" value="1"/>
</dbReference>
<dbReference type="Pfam" id="PF00276">
    <property type="entry name" value="Ribosomal_L23"/>
    <property type="match status" value="1"/>
</dbReference>
<feature type="region of interest" description="Disordered" evidence="5">
    <location>
        <begin position="94"/>
        <end position="135"/>
    </location>
</feature>
<dbReference type="Proteomes" id="UP001460679">
    <property type="component" value="Chromosome"/>
</dbReference>
<comment type="function">
    <text evidence="4">One of the early assembly proteins it binds 23S rRNA. One of the proteins that surrounds the polypeptide exit tunnel on the outside of the ribosome. Forms the main docking site for trigger factor binding to the ribosome.</text>
</comment>
<feature type="compositionally biased region" description="Basic and acidic residues" evidence="5">
    <location>
        <begin position="111"/>
        <end position="124"/>
    </location>
</feature>
<evidence type="ECO:0000256" key="1">
    <source>
        <dbReference type="ARBA" id="ARBA00006700"/>
    </source>
</evidence>
<dbReference type="InterPro" id="IPR012678">
    <property type="entry name" value="Ribosomal_uL23/eL15/eS24_sf"/>
</dbReference>
<dbReference type="PANTHER" id="PTHR11620">
    <property type="entry name" value="60S RIBOSOMAL PROTEIN L23A"/>
    <property type="match status" value="1"/>
</dbReference>
<reference evidence="6" key="1">
    <citation type="submission" date="2024-03" db="EMBL/GenBank/DDBJ databases">
        <title>Complete genome sequence of Mycoplasma gypis type strain B1/T1.</title>
        <authorList>
            <person name="Spergser J."/>
        </authorList>
    </citation>
    <scope>NUCLEOTIDE SEQUENCE [LARGE SCALE GENOMIC DNA]</scope>
    <source>
        <strain evidence="6">B1/T1</strain>
    </source>
</reference>
<dbReference type="RefSeq" id="WP_240337559.1">
    <property type="nucleotide sequence ID" value="NZ_CP148066.1"/>
</dbReference>
<keyword evidence="7" id="KW-1185">Reference proteome</keyword>
<organism evidence="6 7">
    <name type="scientific">[Mycoplasma] gypis</name>
    <dbReference type="NCBI Taxonomy" id="92404"/>
    <lineage>
        <taxon>Bacteria</taxon>
        <taxon>Bacillati</taxon>
        <taxon>Mycoplasmatota</taxon>
        <taxon>Mycoplasmoidales</taxon>
        <taxon>Metamycoplasmataceae</taxon>
        <taxon>Metamycoplasma</taxon>
    </lineage>
</organism>
<accession>A0ABZ2RPU8</accession>
<evidence type="ECO:0000256" key="2">
    <source>
        <dbReference type="ARBA" id="ARBA00022980"/>
    </source>
</evidence>
<keyword evidence="4" id="KW-0699">rRNA-binding</keyword>
<dbReference type="InterPro" id="IPR012677">
    <property type="entry name" value="Nucleotide-bd_a/b_plait_sf"/>
</dbReference>
<evidence type="ECO:0000256" key="5">
    <source>
        <dbReference type="SAM" id="MobiDB-lite"/>
    </source>
</evidence>
<proteinExistence type="inferred from homology"/>
<protein>
    <recommendedName>
        <fullName evidence="4">Large ribosomal subunit protein uL23</fullName>
    </recommendedName>
</protein>
<keyword evidence="3 4" id="KW-0687">Ribonucleoprotein</keyword>
<keyword evidence="4" id="KW-0694">RNA-binding</keyword>
<dbReference type="NCBIfam" id="NF008919">
    <property type="entry name" value="PRK12280.1-3"/>
    <property type="match status" value="1"/>
</dbReference>
<dbReference type="HAMAP" id="MF_01369_B">
    <property type="entry name" value="Ribosomal_uL23_B"/>
    <property type="match status" value="1"/>
</dbReference>
<sequence length="135" mass="15462">MNVNDVIKFPVLTEKSYLDMSNNVYTFAVDKRTNKVEVKKAVEFIFDVKVERVNILTVEAKTRRVGRFVGKTNKYKKALVLLKDGYSINFFPEEQESKKEETSNTESEANLSEKDSKSVEEKVAKKLASKANKTE</sequence>
<comment type="subunit">
    <text evidence="4">Part of the 50S ribosomal subunit. Contacts protein L29, and trigger factor when it is bound to the ribosome.</text>
</comment>
<dbReference type="SUPFAM" id="SSF54189">
    <property type="entry name" value="Ribosomal proteins S24e, L23 and L15e"/>
    <property type="match status" value="1"/>
</dbReference>
<evidence type="ECO:0000313" key="7">
    <source>
        <dbReference type="Proteomes" id="UP001460679"/>
    </source>
</evidence>
<dbReference type="EMBL" id="CP148066">
    <property type="protein sequence ID" value="WXL28143.1"/>
    <property type="molecule type" value="Genomic_DNA"/>
</dbReference>
<name>A0ABZ2RPU8_9BACT</name>
<dbReference type="Gene3D" id="3.30.70.330">
    <property type="match status" value="1"/>
</dbReference>
<evidence type="ECO:0000256" key="3">
    <source>
        <dbReference type="ARBA" id="ARBA00023274"/>
    </source>
</evidence>
<evidence type="ECO:0000256" key="4">
    <source>
        <dbReference type="HAMAP-Rule" id="MF_01369"/>
    </source>
</evidence>
<dbReference type="InterPro" id="IPR013025">
    <property type="entry name" value="Ribosomal_uL23-like"/>
</dbReference>
<evidence type="ECO:0000313" key="6">
    <source>
        <dbReference type="EMBL" id="WXL28143.1"/>
    </source>
</evidence>
<comment type="similarity">
    <text evidence="1 4">Belongs to the universal ribosomal protein uL23 family.</text>
</comment>